<sequence length="92" mass="10152">MERWWVAHEVAAHKAGAEVSPVSIRLVPGSKIRSGERGGGGWQGGESRRGFLVVARWKWWSRREGRGVTESVFDTGGWGMDWEAMVVGTARG</sequence>
<keyword evidence="2" id="KW-1185">Reference proteome</keyword>
<reference evidence="1 2" key="1">
    <citation type="submission" date="2019-07" db="EMBL/GenBank/DDBJ databases">
        <title>De Novo Assembly of kiwifruit Actinidia rufa.</title>
        <authorList>
            <person name="Sugita-Konishi S."/>
            <person name="Sato K."/>
            <person name="Mori E."/>
            <person name="Abe Y."/>
            <person name="Kisaki G."/>
            <person name="Hamano K."/>
            <person name="Suezawa K."/>
            <person name="Otani M."/>
            <person name="Fukuda T."/>
            <person name="Manabe T."/>
            <person name="Gomi K."/>
            <person name="Tabuchi M."/>
            <person name="Akimitsu K."/>
            <person name="Kataoka I."/>
        </authorList>
    </citation>
    <scope>NUCLEOTIDE SEQUENCE [LARGE SCALE GENOMIC DNA]</scope>
    <source>
        <strain evidence="2">cv. Fuchu</strain>
    </source>
</reference>
<protein>
    <submittedName>
        <fullName evidence="1">Uncharacterized protein</fullName>
    </submittedName>
</protein>
<evidence type="ECO:0000313" key="2">
    <source>
        <dbReference type="Proteomes" id="UP000585474"/>
    </source>
</evidence>
<dbReference type="AlphaFoldDB" id="A0A7J0G5J1"/>
<comment type="caution">
    <text evidence="1">The sequence shown here is derived from an EMBL/GenBank/DDBJ whole genome shotgun (WGS) entry which is preliminary data.</text>
</comment>
<name>A0A7J0G5J1_9ERIC</name>
<organism evidence="1 2">
    <name type="scientific">Actinidia rufa</name>
    <dbReference type="NCBI Taxonomy" id="165716"/>
    <lineage>
        <taxon>Eukaryota</taxon>
        <taxon>Viridiplantae</taxon>
        <taxon>Streptophyta</taxon>
        <taxon>Embryophyta</taxon>
        <taxon>Tracheophyta</taxon>
        <taxon>Spermatophyta</taxon>
        <taxon>Magnoliopsida</taxon>
        <taxon>eudicotyledons</taxon>
        <taxon>Gunneridae</taxon>
        <taxon>Pentapetalae</taxon>
        <taxon>asterids</taxon>
        <taxon>Ericales</taxon>
        <taxon>Actinidiaceae</taxon>
        <taxon>Actinidia</taxon>
    </lineage>
</organism>
<accession>A0A7J0G5J1</accession>
<proteinExistence type="predicted"/>
<gene>
    <name evidence="1" type="ORF">Acr_18g0002340</name>
</gene>
<dbReference type="EMBL" id="BJWL01000018">
    <property type="protein sequence ID" value="GFZ06064.1"/>
    <property type="molecule type" value="Genomic_DNA"/>
</dbReference>
<dbReference type="Proteomes" id="UP000585474">
    <property type="component" value="Unassembled WGS sequence"/>
</dbReference>
<evidence type="ECO:0000313" key="1">
    <source>
        <dbReference type="EMBL" id="GFZ06064.1"/>
    </source>
</evidence>